<dbReference type="EMBL" id="CALNXK010000113">
    <property type="protein sequence ID" value="CAH3159441.1"/>
    <property type="molecule type" value="Genomic_DNA"/>
</dbReference>
<keyword evidence="3" id="KW-1185">Reference proteome</keyword>
<feature type="non-terminal residue" evidence="2">
    <location>
        <position position="290"/>
    </location>
</feature>
<evidence type="ECO:0000256" key="1">
    <source>
        <dbReference type="SAM" id="MobiDB-lite"/>
    </source>
</evidence>
<feature type="region of interest" description="Disordered" evidence="1">
    <location>
        <begin position="197"/>
        <end position="290"/>
    </location>
</feature>
<evidence type="ECO:0000313" key="2">
    <source>
        <dbReference type="EMBL" id="CAH3159441.1"/>
    </source>
</evidence>
<accession>A0ABN8QD48</accession>
<gene>
    <name evidence="2" type="ORF">PLOB_00003679</name>
</gene>
<dbReference type="Proteomes" id="UP001159405">
    <property type="component" value="Unassembled WGS sequence"/>
</dbReference>
<name>A0ABN8QD48_9CNID</name>
<feature type="compositionally biased region" description="Basic and acidic residues" evidence="1">
    <location>
        <begin position="216"/>
        <end position="242"/>
    </location>
</feature>
<protein>
    <submittedName>
        <fullName evidence="2">Uncharacterized protein</fullName>
    </submittedName>
</protein>
<evidence type="ECO:0000313" key="3">
    <source>
        <dbReference type="Proteomes" id="UP001159405"/>
    </source>
</evidence>
<reference evidence="2 3" key="1">
    <citation type="submission" date="2022-05" db="EMBL/GenBank/DDBJ databases">
        <authorList>
            <consortium name="Genoscope - CEA"/>
            <person name="William W."/>
        </authorList>
    </citation>
    <scope>NUCLEOTIDE SEQUENCE [LARGE SCALE GENOMIC DNA]</scope>
</reference>
<feature type="compositionally biased region" description="Acidic residues" evidence="1">
    <location>
        <begin position="243"/>
        <end position="290"/>
    </location>
</feature>
<comment type="caution">
    <text evidence="2">The sequence shown here is derived from an EMBL/GenBank/DDBJ whole genome shotgun (WGS) entry which is preliminary data.</text>
</comment>
<feature type="compositionally biased region" description="Basic and acidic residues" evidence="1">
    <location>
        <begin position="197"/>
        <end position="207"/>
    </location>
</feature>
<sequence>MEQEITGREILRCTWKMLEGKANNLVNGIQSRSDKLDKSTSCPLSEQTNFDSSIENKVADFKRLVDIFLFGGGSIPPLTLHQMHHKRPFEWKDKASKMRDVSLHEELVGYFNDATAFKTFLAYELPEITEAVRMKATIKERIQFGLAGQRSRWRKNEGKCEKRKRDEKNVGDGRRKTAFVPLVKTFLRVRGEIDKKQNDSIDGKSEGEGEGEGDDYGIKEDTCNEVGKEIISDDDMLEKSHEQDEEEEKVEEKDEQDEEEEKVEEEEYEQDEEEEKVEEEDEQKEEEEKV</sequence>
<proteinExistence type="predicted"/>
<organism evidence="2 3">
    <name type="scientific">Porites lobata</name>
    <dbReference type="NCBI Taxonomy" id="104759"/>
    <lineage>
        <taxon>Eukaryota</taxon>
        <taxon>Metazoa</taxon>
        <taxon>Cnidaria</taxon>
        <taxon>Anthozoa</taxon>
        <taxon>Hexacorallia</taxon>
        <taxon>Scleractinia</taxon>
        <taxon>Fungiina</taxon>
        <taxon>Poritidae</taxon>
        <taxon>Porites</taxon>
    </lineage>
</organism>